<dbReference type="GeneID" id="54285772"/>
<reference evidence="1" key="1">
    <citation type="journal article" date="2020" name="Stud. Mycol.">
        <title>101 Dothideomycetes genomes: a test case for predicting lifestyles and emergence of pathogens.</title>
        <authorList>
            <person name="Haridas S."/>
            <person name="Albert R."/>
            <person name="Binder M."/>
            <person name="Bloem J."/>
            <person name="Labutti K."/>
            <person name="Salamov A."/>
            <person name="Andreopoulos B."/>
            <person name="Baker S."/>
            <person name="Barry K."/>
            <person name="Bills G."/>
            <person name="Bluhm B."/>
            <person name="Cannon C."/>
            <person name="Castanera R."/>
            <person name="Culley D."/>
            <person name="Daum C."/>
            <person name="Ezra D."/>
            <person name="Gonzalez J."/>
            <person name="Henrissat B."/>
            <person name="Kuo A."/>
            <person name="Liang C."/>
            <person name="Lipzen A."/>
            <person name="Lutzoni F."/>
            <person name="Magnuson J."/>
            <person name="Mondo S."/>
            <person name="Nolan M."/>
            <person name="Ohm R."/>
            <person name="Pangilinan J."/>
            <person name="Park H.-J."/>
            <person name="Ramirez L."/>
            <person name="Alfaro M."/>
            <person name="Sun H."/>
            <person name="Tritt A."/>
            <person name="Yoshinaga Y."/>
            <person name="Zwiers L.-H."/>
            <person name="Turgeon B."/>
            <person name="Goodwin S."/>
            <person name="Spatafora J."/>
            <person name="Crous P."/>
            <person name="Grigoriev I."/>
        </authorList>
    </citation>
    <scope>NUCLEOTIDE SEQUENCE</scope>
    <source>
        <strain evidence="1">CBS 175.79</strain>
    </source>
</reference>
<evidence type="ECO:0000313" key="1">
    <source>
        <dbReference type="EMBL" id="KAF2015009.1"/>
    </source>
</evidence>
<dbReference type="Proteomes" id="UP000799778">
    <property type="component" value="Unassembled WGS sequence"/>
</dbReference>
<organism evidence="1 2">
    <name type="scientific">Aaosphaeria arxii CBS 175.79</name>
    <dbReference type="NCBI Taxonomy" id="1450172"/>
    <lineage>
        <taxon>Eukaryota</taxon>
        <taxon>Fungi</taxon>
        <taxon>Dikarya</taxon>
        <taxon>Ascomycota</taxon>
        <taxon>Pezizomycotina</taxon>
        <taxon>Dothideomycetes</taxon>
        <taxon>Pleosporomycetidae</taxon>
        <taxon>Pleosporales</taxon>
        <taxon>Pleosporales incertae sedis</taxon>
        <taxon>Aaosphaeria</taxon>
    </lineage>
</organism>
<keyword evidence="2" id="KW-1185">Reference proteome</keyword>
<accession>A0A6A5XQ39</accession>
<evidence type="ECO:0008006" key="3">
    <source>
        <dbReference type="Google" id="ProtNLM"/>
    </source>
</evidence>
<dbReference type="AlphaFoldDB" id="A0A6A5XQ39"/>
<gene>
    <name evidence="1" type="ORF">BU24DRAFT_423930</name>
</gene>
<dbReference type="OrthoDB" id="1744869at2759"/>
<evidence type="ECO:0000313" key="2">
    <source>
        <dbReference type="Proteomes" id="UP000799778"/>
    </source>
</evidence>
<dbReference type="RefSeq" id="XP_033383348.1">
    <property type="nucleotide sequence ID" value="XM_033528375.1"/>
</dbReference>
<sequence length="567" mass="61899">MSLCVTRQYHALRVARSAALQLRPGACSLTSSRIALRFHQSALYSSSSDPGSPPNSAIIVPRSLAVSPETLVKHIVPLQKHHYRKSRFAVFFVTPSFAPWLLDDHKFLTKAVHQAFLPLLADDKYAKVHSLIAVVDKLPTPLSVDGTKSVEDEITSRIHTPPVSDVGHEGVGYMYLRPQDFAGSVERTGFDQNGTIGFTIAEGSTKNGQFLDLLQLPLANTVFQTGSPATMTLSTWEKQKESREFTLTNKSDLVHQTLRIHTPESADPPNAFAIPLVPMTSPRQVEASMGNIVRRVLDPSGKSVTASEELEKTVPQYFKARGEPSQSISVWALLIPRDLVDSIQAETTALLSKANTQVSSTDTASWDNLWSKKSTAWNDIVTSALSKGARLHRVLSGGGGWGKKAGLLSLDPSFNNEELVTSAVQDLPSDMQALDELSSALHQVVQDGDSVQFFVSPAADLDTNDQSEVLNKISESENLWSYEFGMIPSTADALETRSWQRNNAASQDVTVFRNTFGALSEGGMTMKRQILGDKGQHIIAGGTKIDVPFSRYSSIEPAEDVCSPHEE</sequence>
<proteinExistence type="predicted"/>
<protein>
    <recommendedName>
        <fullName evidence="3">V-type c subunit family protein</fullName>
    </recommendedName>
</protein>
<name>A0A6A5XQ39_9PLEO</name>
<dbReference type="EMBL" id="ML978070">
    <property type="protein sequence ID" value="KAF2015009.1"/>
    <property type="molecule type" value="Genomic_DNA"/>
</dbReference>